<keyword evidence="2" id="KW-1185">Reference proteome</keyword>
<dbReference type="AlphaFoldDB" id="A0A1L9QKF6"/>
<gene>
    <name evidence="1" type="ORF">BI308_23365</name>
</gene>
<name>A0A1L9QKF6_9CYAN</name>
<proteinExistence type="predicted"/>
<reference evidence="1" key="1">
    <citation type="submission" date="2016-10" db="EMBL/GenBank/DDBJ databases">
        <title>CRISPR-Cas defence system in Roseofilum reptotaenium: evidence of a bacteriophage-cyanobacterium arms race in the coral black band disease.</title>
        <authorList>
            <person name="Buerger P."/>
            <person name="Wood-Charlson E.M."/>
            <person name="Weynberg K.D."/>
            <person name="Willis B."/>
            <person name="Van Oppen M.J."/>
        </authorList>
    </citation>
    <scope>NUCLEOTIDE SEQUENCE [LARGE SCALE GENOMIC DNA]</scope>
    <source>
        <strain evidence="1">AO1-A</strain>
    </source>
</reference>
<protein>
    <submittedName>
        <fullName evidence="1">Uncharacterized protein</fullName>
    </submittedName>
</protein>
<evidence type="ECO:0000313" key="2">
    <source>
        <dbReference type="Proteomes" id="UP000183940"/>
    </source>
</evidence>
<organism evidence="1 2">
    <name type="scientific">Roseofilum reptotaenium AO1-A</name>
    <dbReference type="NCBI Taxonomy" id="1925591"/>
    <lineage>
        <taxon>Bacteria</taxon>
        <taxon>Bacillati</taxon>
        <taxon>Cyanobacteriota</taxon>
        <taxon>Cyanophyceae</taxon>
        <taxon>Desertifilales</taxon>
        <taxon>Desertifilaceae</taxon>
        <taxon>Roseofilum</taxon>
    </lineage>
</organism>
<evidence type="ECO:0000313" key="1">
    <source>
        <dbReference type="EMBL" id="OJJ16887.1"/>
    </source>
</evidence>
<dbReference type="EMBL" id="MLAW01000062">
    <property type="protein sequence ID" value="OJJ16887.1"/>
    <property type="molecule type" value="Genomic_DNA"/>
</dbReference>
<comment type="caution">
    <text evidence="1">The sequence shown here is derived from an EMBL/GenBank/DDBJ whole genome shotgun (WGS) entry which is preliminary data.</text>
</comment>
<dbReference type="Proteomes" id="UP000183940">
    <property type="component" value="Unassembled WGS sequence"/>
</dbReference>
<dbReference type="STRING" id="1925591.BI308_23365"/>
<accession>A0A1L9QKF6</accession>
<sequence>MLEKLAKTAGEQHVLPVRVSVEMKAGQCKSAPRTYAEQGGGGEIREIANLLALYLHVFRPQSVNSPLIDFGTQDF</sequence>